<name>A0A398D4P4_9BACT</name>
<dbReference type="Gene3D" id="3.30.1320.10">
    <property type="match status" value="1"/>
</dbReference>
<dbReference type="GO" id="GO:0015935">
    <property type="term" value="C:small ribosomal subunit"/>
    <property type="evidence" value="ECO:0007669"/>
    <property type="project" value="TreeGrafter"/>
</dbReference>
<dbReference type="InterPro" id="IPR000307">
    <property type="entry name" value="Ribosomal_bS16"/>
</dbReference>
<dbReference type="EMBL" id="QXIS01000012">
    <property type="protein sequence ID" value="RIE06441.1"/>
    <property type="molecule type" value="Genomic_DNA"/>
</dbReference>
<sequence length="89" mass="10119">MVSIKLARTGTKHQAHYRFVVLDRKKPTNGAVIETLGYYDPNPKEPKIEVSEERVAYWLGLGAQPTDSVRNLLKHNGIWQRFVASQVAK</sequence>
<evidence type="ECO:0000313" key="5">
    <source>
        <dbReference type="Proteomes" id="UP000266328"/>
    </source>
</evidence>
<comment type="similarity">
    <text evidence="3">Belongs to the bacterial ribosomal protein bS16 family.</text>
</comment>
<evidence type="ECO:0000313" key="4">
    <source>
        <dbReference type="EMBL" id="RIE06441.1"/>
    </source>
</evidence>
<dbReference type="OrthoDB" id="9807878at2"/>
<dbReference type="PANTHER" id="PTHR12919:SF20">
    <property type="entry name" value="SMALL RIBOSOMAL SUBUNIT PROTEIN BS16M"/>
    <property type="match status" value="1"/>
</dbReference>
<dbReference type="InterPro" id="IPR023803">
    <property type="entry name" value="Ribosomal_bS16_dom_sf"/>
</dbReference>
<evidence type="ECO:0000256" key="3">
    <source>
        <dbReference type="HAMAP-Rule" id="MF_00385"/>
    </source>
</evidence>
<dbReference type="GO" id="GO:0006412">
    <property type="term" value="P:translation"/>
    <property type="evidence" value="ECO:0007669"/>
    <property type="project" value="UniProtKB-UniRule"/>
</dbReference>
<protein>
    <recommendedName>
        <fullName evidence="3">Small ribosomal subunit protein bS16</fullName>
    </recommendedName>
</protein>
<dbReference type="RefSeq" id="WP_119088749.1">
    <property type="nucleotide sequence ID" value="NZ_QXIS01000012.1"/>
</dbReference>
<dbReference type="Pfam" id="PF00886">
    <property type="entry name" value="Ribosomal_S16"/>
    <property type="match status" value="1"/>
</dbReference>
<dbReference type="GO" id="GO:0003735">
    <property type="term" value="F:structural constituent of ribosome"/>
    <property type="evidence" value="ECO:0007669"/>
    <property type="project" value="InterPro"/>
</dbReference>
<accession>A0A398D4P4</accession>
<dbReference type="GO" id="GO:0005737">
    <property type="term" value="C:cytoplasm"/>
    <property type="evidence" value="ECO:0007669"/>
    <property type="project" value="UniProtKB-ARBA"/>
</dbReference>
<keyword evidence="1 3" id="KW-0689">Ribosomal protein</keyword>
<dbReference type="SUPFAM" id="SSF54565">
    <property type="entry name" value="Ribosomal protein S16"/>
    <property type="match status" value="1"/>
</dbReference>
<dbReference type="Proteomes" id="UP000266328">
    <property type="component" value="Unassembled WGS sequence"/>
</dbReference>
<keyword evidence="5" id="KW-1185">Reference proteome</keyword>
<dbReference type="PANTHER" id="PTHR12919">
    <property type="entry name" value="30S RIBOSOMAL PROTEIN S16"/>
    <property type="match status" value="1"/>
</dbReference>
<keyword evidence="2 3" id="KW-0687">Ribonucleoprotein</keyword>
<gene>
    <name evidence="3 4" type="primary">rpsP</name>
    <name evidence="4" type="ORF">SMC7_02205</name>
</gene>
<evidence type="ECO:0000256" key="2">
    <source>
        <dbReference type="ARBA" id="ARBA00023274"/>
    </source>
</evidence>
<proteinExistence type="inferred from homology"/>
<evidence type="ECO:0000256" key="1">
    <source>
        <dbReference type="ARBA" id="ARBA00022980"/>
    </source>
</evidence>
<dbReference type="AlphaFoldDB" id="A0A398D4P4"/>
<comment type="caution">
    <text evidence="4">The sequence shown here is derived from an EMBL/GenBank/DDBJ whole genome shotgun (WGS) entry which is preliminary data.</text>
</comment>
<dbReference type="NCBIfam" id="TIGR00002">
    <property type="entry name" value="S16"/>
    <property type="match status" value="1"/>
</dbReference>
<dbReference type="HAMAP" id="MF_00385">
    <property type="entry name" value="Ribosomal_bS16"/>
    <property type="match status" value="1"/>
</dbReference>
<reference evidence="4 5" key="1">
    <citation type="submission" date="2018-09" db="EMBL/GenBank/DDBJ databases">
        <title>Discovery and Ecogenomic Context for Candidatus Cryosericales, a Global Caldiserica Order Active in Thawing Permafrost.</title>
        <authorList>
            <person name="Martinez M.A."/>
            <person name="Woodcroft B.J."/>
            <person name="Ignacio Espinoza J.C."/>
            <person name="Zayed A."/>
            <person name="Singleton C.M."/>
            <person name="Boyd J."/>
            <person name="Li Y.-F."/>
            <person name="Purvine S."/>
            <person name="Maughan H."/>
            <person name="Hodgkins S.B."/>
            <person name="Anderson D."/>
            <person name="Sederholm M."/>
            <person name="Temperton B."/>
            <person name="Saleska S.R."/>
            <person name="Tyson G.W."/>
            <person name="Rich V.I."/>
        </authorList>
    </citation>
    <scope>NUCLEOTIDE SEQUENCE [LARGE SCALE GENOMIC DNA]</scope>
    <source>
        <strain evidence="4 5">SMC7</strain>
    </source>
</reference>
<organism evidence="4 5">
    <name type="scientific">Candidatus Cryosericum terrychapinii</name>
    <dbReference type="NCBI Taxonomy" id="2290919"/>
    <lineage>
        <taxon>Bacteria</taxon>
        <taxon>Pseudomonadati</taxon>
        <taxon>Caldisericota/Cryosericota group</taxon>
        <taxon>Candidatus Cryosericota</taxon>
        <taxon>Candidatus Cryosericia</taxon>
        <taxon>Candidatus Cryosericales</taxon>
        <taxon>Candidatus Cryosericaceae</taxon>
        <taxon>Candidatus Cryosericum</taxon>
    </lineage>
</organism>